<proteinExistence type="predicted"/>
<reference evidence="1 2" key="1">
    <citation type="submission" date="2017-07" db="EMBL/GenBank/DDBJ databases">
        <authorList>
            <person name="Talla V."/>
            <person name="Backstrom N."/>
        </authorList>
    </citation>
    <scope>NUCLEOTIDE SEQUENCE [LARGE SCALE GENOMIC DNA]</scope>
</reference>
<evidence type="ECO:0000313" key="2">
    <source>
        <dbReference type="Proteomes" id="UP000324832"/>
    </source>
</evidence>
<gene>
    <name evidence="1" type="ORF">LSINAPIS_LOCUS10371</name>
</gene>
<evidence type="ECO:0000313" key="1">
    <source>
        <dbReference type="EMBL" id="VVC99499.1"/>
    </source>
</evidence>
<dbReference type="AlphaFoldDB" id="A0A5E4QML8"/>
<accession>A0A5E4QML8</accession>
<sequence length="107" mass="11869">MSFMDKLPTVISCCFCCFLRAGTVMIALFSFRGDGECHPDNIGHYIPVGCSGLQQYRPPSVPNTNHILFLCPHKLCAGRVCANIFDGGYCYILRMSLKFLASQNLIV</sequence>
<protein>
    <submittedName>
        <fullName evidence="1">Uncharacterized protein</fullName>
    </submittedName>
</protein>
<dbReference type="Proteomes" id="UP000324832">
    <property type="component" value="Unassembled WGS sequence"/>
</dbReference>
<organism evidence="1 2">
    <name type="scientific">Leptidea sinapis</name>
    <dbReference type="NCBI Taxonomy" id="189913"/>
    <lineage>
        <taxon>Eukaryota</taxon>
        <taxon>Metazoa</taxon>
        <taxon>Ecdysozoa</taxon>
        <taxon>Arthropoda</taxon>
        <taxon>Hexapoda</taxon>
        <taxon>Insecta</taxon>
        <taxon>Pterygota</taxon>
        <taxon>Neoptera</taxon>
        <taxon>Endopterygota</taxon>
        <taxon>Lepidoptera</taxon>
        <taxon>Glossata</taxon>
        <taxon>Ditrysia</taxon>
        <taxon>Papilionoidea</taxon>
        <taxon>Pieridae</taxon>
        <taxon>Dismorphiinae</taxon>
        <taxon>Leptidea</taxon>
    </lineage>
</organism>
<dbReference type="EMBL" id="FZQP02004189">
    <property type="protein sequence ID" value="VVC99499.1"/>
    <property type="molecule type" value="Genomic_DNA"/>
</dbReference>
<name>A0A5E4QML8_9NEOP</name>
<keyword evidence="2" id="KW-1185">Reference proteome</keyword>